<sequence length="430" mass="45752">MFHAASSPGQNRTPLPPAQAPDAAAPVPHRPGDGAGRSGKQRDPFFDNAKYLAIVLVALGHSWAPVMSGNRFLEGAYNVVYTFHMPAFVIISGFFSRDFDLRPSRLKRLITGVVVPYVVFETAYSLFRVFVGRSGDHAISLLEPWYLTWFLCALFIWRVTAPVWKLVRHPLAVALGIAMLASVSPAMGGSLDLPRVLQFLPCFVLGLCLRPEHFRLVRRRAARLVAVPVFAVALLAGWWTVPDLNTAWVYRNGAAQDLGAPWWAGPVMVLLLFAGSVLLTGCFLALVPGRRMWCTALGTGTLYGYLLHGFVIKGVLYAGWFETAWLHRPLGALVVTVVAAGGVTLLCTRPVRGVFRCVVEPRMDWAFRRDAAGTGAGSGAGTGSGAGAADGRGSGRPGGSGSDNGSDNGSGPTGTARAAGAAGRGAALVR</sequence>
<dbReference type="GO" id="GO:0016746">
    <property type="term" value="F:acyltransferase activity"/>
    <property type="evidence" value="ECO:0007669"/>
    <property type="project" value="UniProtKB-KW"/>
</dbReference>
<protein>
    <submittedName>
        <fullName evidence="4">Acyltransferase family protein</fullName>
    </submittedName>
</protein>
<feature type="transmembrane region" description="Helical" evidence="2">
    <location>
        <begin position="326"/>
        <end position="346"/>
    </location>
</feature>
<feature type="transmembrane region" description="Helical" evidence="2">
    <location>
        <begin position="221"/>
        <end position="241"/>
    </location>
</feature>
<feature type="compositionally biased region" description="Gly residues" evidence="1">
    <location>
        <begin position="375"/>
        <end position="402"/>
    </location>
</feature>
<feature type="region of interest" description="Disordered" evidence="1">
    <location>
        <begin position="1"/>
        <end position="40"/>
    </location>
</feature>
<dbReference type="InterPro" id="IPR052734">
    <property type="entry name" value="Nod_factor_acetyltransferase"/>
</dbReference>
<evidence type="ECO:0000256" key="2">
    <source>
        <dbReference type="SAM" id="Phobius"/>
    </source>
</evidence>
<dbReference type="RefSeq" id="WP_381743144.1">
    <property type="nucleotide sequence ID" value="NZ_JBHSDP010000027.1"/>
</dbReference>
<feature type="transmembrane region" description="Helical" evidence="2">
    <location>
        <begin position="171"/>
        <end position="187"/>
    </location>
</feature>
<gene>
    <name evidence="4" type="ORF">ACFPC0_28920</name>
</gene>
<keyword evidence="2" id="KW-0812">Transmembrane</keyword>
<reference evidence="5" key="1">
    <citation type="journal article" date="2019" name="Int. J. Syst. Evol. Microbiol.">
        <title>The Global Catalogue of Microorganisms (GCM) 10K type strain sequencing project: providing services to taxonomists for standard genome sequencing and annotation.</title>
        <authorList>
            <consortium name="The Broad Institute Genomics Platform"/>
            <consortium name="The Broad Institute Genome Sequencing Center for Infectious Disease"/>
            <person name="Wu L."/>
            <person name="Ma J."/>
        </authorList>
    </citation>
    <scope>NUCLEOTIDE SEQUENCE [LARGE SCALE GENOMIC DNA]</scope>
    <source>
        <strain evidence="5">PCU 347</strain>
    </source>
</reference>
<evidence type="ECO:0000313" key="4">
    <source>
        <dbReference type="EMBL" id="MFC4331725.1"/>
    </source>
</evidence>
<keyword evidence="2" id="KW-1133">Transmembrane helix</keyword>
<dbReference type="EMBL" id="JBHSDP010000027">
    <property type="protein sequence ID" value="MFC4331725.1"/>
    <property type="molecule type" value="Genomic_DNA"/>
</dbReference>
<comment type="caution">
    <text evidence="4">The sequence shown here is derived from an EMBL/GenBank/DDBJ whole genome shotgun (WGS) entry which is preliminary data.</text>
</comment>
<keyword evidence="5" id="KW-1185">Reference proteome</keyword>
<dbReference type="PANTHER" id="PTHR37312:SF1">
    <property type="entry name" value="MEMBRANE-BOUND ACYLTRANSFERASE YKRP-RELATED"/>
    <property type="match status" value="1"/>
</dbReference>
<organism evidence="4 5">
    <name type="scientific">Streptomyces andamanensis</name>
    <dbReference type="NCBI Taxonomy" id="1565035"/>
    <lineage>
        <taxon>Bacteria</taxon>
        <taxon>Bacillati</taxon>
        <taxon>Actinomycetota</taxon>
        <taxon>Actinomycetes</taxon>
        <taxon>Kitasatosporales</taxon>
        <taxon>Streptomycetaceae</taxon>
        <taxon>Streptomyces</taxon>
    </lineage>
</organism>
<proteinExistence type="predicted"/>
<dbReference type="Pfam" id="PF01757">
    <property type="entry name" value="Acyl_transf_3"/>
    <property type="match status" value="1"/>
</dbReference>
<evidence type="ECO:0000313" key="5">
    <source>
        <dbReference type="Proteomes" id="UP001595824"/>
    </source>
</evidence>
<evidence type="ECO:0000259" key="3">
    <source>
        <dbReference type="Pfam" id="PF01757"/>
    </source>
</evidence>
<feature type="transmembrane region" description="Helical" evidence="2">
    <location>
        <begin position="108"/>
        <end position="126"/>
    </location>
</feature>
<feature type="transmembrane region" description="Helical" evidence="2">
    <location>
        <begin position="76"/>
        <end position="96"/>
    </location>
</feature>
<feature type="transmembrane region" description="Helical" evidence="2">
    <location>
        <begin position="261"/>
        <end position="288"/>
    </location>
</feature>
<evidence type="ECO:0000256" key="1">
    <source>
        <dbReference type="SAM" id="MobiDB-lite"/>
    </source>
</evidence>
<accession>A0ABV8TLY4</accession>
<keyword evidence="2" id="KW-0472">Membrane</keyword>
<feature type="transmembrane region" description="Helical" evidence="2">
    <location>
        <begin position="146"/>
        <end position="164"/>
    </location>
</feature>
<feature type="region of interest" description="Disordered" evidence="1">
    <location>
        <begin position="375"/>
        <end position="430"/>
    </location>
</feature>
<feature type="compositionally biased region" description="Low complexity" evidence="1">
    <location>
        <begin position="403"/>
        <end position="430"/>
    </location>
</feature>
<dbReference type="Proteomes" id="UP001595824">
    <property type="component" value="Unassembled WGS sequence"/>
</dbReference>
<feature type="domain" description="Acyltransferase 3" evidence="3">
    <location>
        <begin position="44"/>
        <end position="339"/>
    </location>
</feature>
<dbReference type="InterPro" id="IPR002656">
    <property type="entry name" value="Acyl_transf_3_dom"/>
</dbReference>
<keyword evidence="4" id="KW-0808">Transferase</keyword>
<name>A0ABV8TLY4_9ACTN</name>
<dbReference type="PANTHER" id="PTHR37312">
    <property type="entry name" value="MEMBRANE-BOUND ACYLTRANSFERASE YKRP-RELATED"/>
    <property type="match status" value="1"/>
</dbReference>
<keyword evidence="4" id="KW-0012">Acyltransferase</keyword>
<feature type="transmembrane region" description="Helical" evidence="2">
    <location>
        <begin position="300"/>
        <end position="320"/>
    </location>
</feature>